<dbReference type="AlphaFoldDB" id="A0A411HLA6"/>
<feature type="chain" id="PRO_5019060412" evidence="2">
    <location>
        <begin position="24"/>
        <end position="248"/>
    </location>
</feature>
<sequence length="248" mass="26466">MKMRGFLLIGFLVCLSHQAASFAADPTRPAAKPTAITKAPAPARAAAIASPLALVCDNTTATSVAEIPQAIGAGCVDFRKDHSVTARVLNNASRFATVCPVTLEKPVFDPKCASVALLAADDKVQISQFGKDDFHLTIWRHQDGRLQASNLLLTPGKTAQGTGWLEGRETTQSHVYVYYVYLDKKTSSAGDLVKYYRLEIFEDGLCLDQTPANTFQDDPSCNLAPAPLRVGSHQGNSGGGGEPPPIKP</sequence>
<gene>
    <name evidence="3" type="ORF">ELE36_13395</name>
</gene>
<evidence type="ECO:0000256" key="1">
    <source>
        <dbReference type="SAM" id="MobiDB-lite"/>
    </source>
</evidence>
<feature type="region of interest" description="Disordered" evidence="1">
    <location>
        <begin position="218"/>
        <end position="248"/>
    </location>
</feature>
<keyword evidence="2" id="KW-0732">Signal</keyword>
<dbReference type="RefSeq" id="WP_129834105.1">
    <property type="nucleotide sequence ID" value="NZ_CP035704.1"/>
</dbReference>
<protein>
    <submittedName>
        <fullName evidence="3">Uncharacterized protein</fullName>
    </submittedName>
</protein>
<evidence type="ECO:0000313" key="4">
    <source>
        <dbReference type="Proteomes" id="UP000291562"/>
    </source>
</evidence>
<evidence type="ECO:0000256" key="2">
    <source>
        <dbReference type="SAM" id="SignalP"/>
    </source>
</evidence>
<organism evidence="3 4">
    <name type="scientific">Pseudolysobacter antarcticus</name>
    <dbReference type="NCBI Taxonomy" id="2511995"/>
    <lineage>
        <taxon>Bacteria</taxon>
        <taxon>Pseudomonadati</taxon>
        <taxon>Pseudomonadota</taxon>
        <taxon>Gammaproteobacteria</taxon>
        <taxon>Lysobacterales</taxon>
        <taxon>Rhodanobacteraceae</taxon>
        <taxon>Pseudolysobacter</taxon>
    </lineage>
</organism>
<accession>A0A411HLA6</accession>
<dbReference type="Proteomes" id="UP000291562">
    <property type="component" value="Chromosome"/>
</dbReference>
<proteinExistence type="predicted"/>
<dbReference type="EMBL" id="CP035704">
    <property type="protein sequence ID" value="QBB71268.1"/>
    <property type="molecule type" value="Genomic_DNA"/>
</dbReference>
<evidence type="ECO:0000313" key="3">
    <source>
        <dbReference type="EMBL" id="QBB71268.1"/>
    </source>
</evidence>
<feature type="signal peptide" evidence="2">
    <location>
        <begin position="1"/>
        <end position="23"/>
    </location>
</feature>
<reference evidence="3 4" key="1">
    <citation type="submission" date="2019-01" db="EMBL/GenBank/DDBJ databases">
        <title>Pseudolysobacter antarctica gen. nov., sp. nov., isolated from Fildes Peninsula, Antarctica.</title>
        <authorList>
            <person name="Wei Z."/>
            <person name="Peng F."/>
        </authorList>
    </citation>
    <scope>NUCLEOTIDE SEQUENCE [LARGE SCALE GENOMIC DNA]</scope>
    <source>
        <strain evidence="3 4">AQ6-296</strain>
    </source>
</reference>
<dbReference type="KEGG" id="xbc:ELE36_13395"/>
<name>A0A411HLA6_9GAMM</name>
<keyword evidence="4" id="KW-1185">Reference proteome</keyword>